<proteinExistence type="predicted"/>
<name>L7W118_9BACT</name>
<sequence length="518" mass="56997">MLERVALHQNRFRTPGVGPDARGVLLGQKGVVLFSSLDRLVAFFRAYSDEGSLDELLGGMAIRRVTTALRTRELLLYLDADSSYRMDRVASIAKLAGGMVFTGTQRHFVQYRDATSPLGYDVLELKDREDDAILYHDTFEQTYTVERELGFRELLLTLAPHRVAQHGLGRAGERAWVTAEVGIGHALIGYLFRWQVDARAGFAEWPSESAFDDAPRRLYLFDLTEAPERILGLLRDLPGVRVYEPIANGVAVEVGYRHPISLDSCASLFEAGLTLISGPHAPKLPDAGQNAALGSTHEVLHFDPLPAFAPVRSLVRASLEATTLAQGERPPIPVGSAGTKPLTLRLAQTSEPFRRVHATAVPIEEREYLARMLYVLPPKTLGALRVAIGQQHIYVLDPTGIEGLPLGRFFSEVATRIYVPAGLTLVPAVAPEVLKDLVQAQGEDHVFFHPEDTTPRRVPNASFGLVTRSMIDHVAARTVHADAPERFDPPLPIMEYDELRRFPLRGLPQPPDGTGGAP</sequence>
<evidence type="ECO:0000313" key="1">
    <source>
        <dbReference type="EMBL" id="AGC72230.1"/>
    </source>
</evidence>
<reference evidence="1" key="1">
    <citation type="submission" date="2012-09" db="EMBL/GenBank/DDBJ databases">
        <title>Metagenomic Characterization of a Microbial Community in Wastewater Detects High Levels of Antibiotic Resistance.</title>
        <authorList>
            <person name="Abrams M."/>
            <person name="Caldwell A."/>
            <person name="Vandaei E."/>
            <person name="Lee W."/>
            <person name="Perrott J."/>
            <person name="Khan S.Y."/>
            <person name="Ta J."/>
            <person name="Romero D."/>
            <person name="Nguyen V."/>
            <person name="Pourmand N."/>
            <person name="Ouverney C.C."/>
        </authorList>
    </citation>
    <scope>NUCLEOTIDE SEQUENCE</scope>
</reference>
<dbReference type="AlphaFoldDB" id="L7W118"/>
<protein>
    <submittedName>
        <fullName evidence="1">Uncharacterized protein</fullName>
    </submittedName>
</protein>
<organism evidence="1">
    <name type="scientific">uncultured bacterium A1Q1_fos_479</name>
    <dbReference type="NCBI Taxonomy" id="1256575"/>
    <lineage>
        <taxon>Bacteria</taxon>
        <taxon>environmental samples</taxon>
    </lineage>
</organism>
<accession>L7W118</accession>
<dbReference type="EMBL" id="JX649896">
    <property type="protein sequence ID" value="AGC72230.1"/>
    <property type="molecule type" value="Genomic_DNA"/>
</dbReference>